<feature type="region of interest" description="Disordered" evidence="5">
    <location>
        <begin position="445"/>
        <end position="538"/>
    </location>
</feature>
<dbReference type="SUPFAM" id="SSF48403">
    <property type="entry name" value="Ankyrin repeat"/>
    <property type="match status" value="1"/>
</dbReference>
<evidence type="ECO:0000256" key="1">
    <source>
        <dbReference type="ARBA" id="ARBA00022737"/>
    </source>
</evidence>
<dbReference type="PANTHER" id="PTHR24198">
    <property type="entry name" value="ANKYRIN REPEAT AND PROTEIN KINASE DOMAIN-CONTAINING PROTEIN"/>
    <property type="match status" value="1"/>
</dbReference>
<evidence type="ECO:0000256" key="4">
    <source>
        <dbReference type="SAM" id="Coils"/>
    </source>
</evidence>
<dbReference type="PROSITE" id="PS50088">
    <property type="entry name" value="ANK_REPEAT"/>
    <property type="match status" value="1"/>
</dbReference>
<feature type="repeat" description="ANK" evidence="3">
    <location>
        <begin position="42"/>
        <end position="74"/>
    </location>
</feature>
<dbReference type="SMART" id="SM00248">
    <property type="entry name" value="ANK"/>
    <property type="match status" value="3"/>
</dbReference>
<evidence type="ECO:0000256" key="5">
    <source>
        <dbReference type="SAM" id="MobiDB-lite"/>
    </source>
</evidence>
<dbReference type="Pfam" id="PF12796">
    <property type="entry name" value="Ank_2"/>
    <property type="match status" value="1"/>
</dbReference>
<evidence type="ECO:0000313" key="6">
    <source>
        <dbReference type="EMBL" id="KAJ0392006.1"/>
    </source>
</evidence>
<dbReference type="EMBL" id="JAKCXM010000753">
    <property type="protein sequence ID" value="KAJ0392006.1"/>
    <property type="molecule type" value="Genomic_DNA"/>
</dbReference>
<keyword evidence="4" id="KW-0175">Coiled coil</keyword>
<keyword evidence="2 3" id="KW-0040">ANK repeat</keyword>
<organism evidence="6 7">
    <name type="scientific">Pythium insidiosum</name>
    <name type="common">Pythiosis disease agent</name>
    <dbReference type="NCBI Taxonomy" id="114742"/>
    <lineage>
        <taxon>Eukaryota</taxon>
        <taxon>Sar</taxon>
        <taxon>Stramenopiles</taxon>
        <taxon>Oomycota</taxon>
        <taxon>Peronosporomycetes</taxon>
        <taxon>Pythiales</taxon>
        <taxon>Pythiaceae</taxon>
        <taxon>Pythium</taxon>
    </lineage>
</organism>
<dbReference type="AlphaFoldDB" id="A0AAD5Q1P1"/>
<dbReference type="Gene3D" id="1.25.40.20">
    <property type="entry name" value="Ankyrin repeat-containing domain"/>
    <property type="match status" value="1"/>
</dbReference>
<protein>
    <submittedName>
        <fullName evidence="6">Uncharacterized protein</fullName>
    </submittedName>
</protein>
<keyword evidence="1" id="KW-0677">Repeat</keyword>
<evidence type="ECO:0000256" key="3">
    <source>
        <dbReference type="PROSITE-ProRule" id="PRU00023"/>
    </source>
</evidence>
<reference evidence="6" key="1">
    <citation type="submission" date="2021-12" db="EMBL/GenBank/DDBJ databases">
        <title>Prjna785345.</title>
        <authorList>
            <person name="Rujirawat T."/>
            <person name="Krajaejun T."/>
        </authorList>
    </citation>
    <scope>NUCLEOTIDE SEQUENCE</scope>
    <source>
        <strain evidence="6">Pi057C3</strain>
    </source>
</reference>
<feature type="region of interest" description="Disordered" evidence="5">
    <location>
        <begin position="568"/>
        <end position="592"/>
    </location>
</feature>
<feature type="compositionally biased region" description="Low complexity" evidence="5">
    <location>
        <begin position="455"/>
        <end position="497"/>
    </location>
</feature>
<evidence type="ECO:0000256" key="2">
    <source>
        <dbReference type="ARBA" id="ARBA00023043"/>
    </source>
</evidence>
<comment type="caution">
    <text evidence="6">The sequence shown here is derived from an EMBL/GenBank/DDBJ whole genome shotgun (WGS) entry which is preliminary data.</text>
</comment>
<gene>
    <name evidence="6" type="ORF">P43SY_011994</name>
</gene>
<name>A0AAD5Q1P1_PYTIN</name>
<dbReference type="PANTHER" id="PTHR24198:SF165">
    <property type="entry name" value="ANKYRIN REPEAT-CONTAINING PROTEIN-RELATED"/>
    <property type="match status" value="1"/>
</dbReference>
<feature type="region of interest" description="Disordered" evidence="5">
    <location>
        <begin position="323"/>
        <end position="344"/>
    </location>
</feature>
<feature type="coiled-coil region" evidence="4">
    <location>
        <begin position="108"/>
        <end position="205"/>
    </location>
</feature>
<feature type="compositionally biased region" description="Polar residues" evidence="5">
    <location>
        <begin position="328"/>
        <end position="340"/>
    </location>
</feature>
<evidence type="ECO:0000313" key="7">
    <source>
        <dbReference type="Proteomes" id="UP001209570"/>
    </source>
</evidence>
<dbReference type="InterPro" id="IPR002110">
    <property type="entry name" value="Ankyrin_rpt"/>
</dbReference>
<dbReference type="Proteomes" id="UP001209570">
    <property type="component" value="Unassembled WGS sequence"/>
</dbReference>
<sequence>MAPHSIESHYERLRDAVFDNDAELFEQLLQRDGVDVDHLDAGGQTLLHLASFWGRMAIVKLLLNAGASLKTKNAAGCTALDLATHWGHTSVAEVLRLRGGRSVWEDKMGHLQVQVEDLRLQNVQAQQQLQEKKRELEELLNEYHSLHKRHEEEKGAHVITQQTLSKRVQECDELQRTNDELKQQLEQLRERFRVTMIEQAALESERNEARREVTAAIAHRDQILREMQVSVAKQEELAHAWRQAEMAAAIADSHRNFSLGEKEKLHKRHTATIGELVVATDRLHATQEELMTLKTELAEYIFEMERDRRALKRVAKFFESAGIDTPGTRPQTMPTTNATGAYTPGEITKKTHFSMAAREYGDRLRLREQRKQQARHRRHDQLENQYLTQGLSMPLLESDRFQHEFVTTLNAFATTRQEKWSALKRERDHQIGFTKNVMARAIATAPTPFRRRDSASSTNSAVSSSSQRSSSTTTTSTSTNTATAALTAPSRRSSTAASDEDAGLGLVAVEPTPNGRLLPGSVEPPNPRGSLKRQKSVNLDIYAQDGSRPTTPMEARMRSAFVLSRANSIQSEVAAPSPQKTATLPPISPSPR</sequence>
<dbReference type="PROSITE" id="PS50297">
    <property type="entry name" value="ANK_REP_REGION"/>
    <property type="match status" value="1"/>
</dbReference>
<accession>A0AAD5Q1P1</accession>
<proteinExistence type="predicted"/>
<dbReference type="InterPro" id="IPR036770">
    <property type="entry name" value="Ankyrin_rpt-contain_sf"/>
</dbReference>
<keyword evidence="7" id="KW-1185">Reference proteome</keyword>